<dbReference type="EMBL" id="WHPF01000014">
    <property type="protein sequence ID" value="NNV57257.1"/>
    <property type="molecule type" value="Genomic_DNA"/>
</dbReference>
<feature type="transmembrane region" description="Helical" evidence="1">
    <location>
        <begin position="65"/>
        <end position="82"/>
    </location>
</feature>
<dbReference type="AlphaFoldDB" id="A0A8J8JSQ8"/>
<accession>A0A8J8JSQ8</accession>
<reference evidence="2" key="1">
    <citation type="submission" date="2019-10" db="EMBL/GenBank/DDBJ databases">
        <title>Draft genome sequence of Panacibacter sp. KCS-6.</title>
        <authorList>
            <person name="Yim K.J."/>
        </authorList>
    </citation>
    <scope>NUCLEOTIDE SEQUENCE</scope>
    <source>
        <strain evidence="2">KCS-6</strain>
    </source>
</reference>
<sequence>MANLSYINTEKSITDGRLSINRSGLNKVEHITDTIAWSTLCVAMVFYPTFAYFHVNLNNSNDRALAFVLFPLIILFGLFGLFRKLIEKKLIVIETSSPRHTNKKHLLEFLKLNGYEVFGESKEVIIVSFEENLSYDNRWTKTITFIIDDGRIYFTMVKNYPKVNPPVFFSHWSLKADLKKYFRDK</sequence>
<keyword evidence="3" id="KW-1185">Reference proteome</keyword>
<evidence type="ECO:0000313" key="3">
    <source>
        <dbReference type="Proteomes" id="UP000598971"/>
    </source>
</evidence>
<keyword evidence="1" id="KW-1133">Transmembrane helix</keyword>
<proteinExistence type="predicted"/>
<gene>
    <name evidence="2" type="ORF">GD597_17430</name>
</gene>
<name>A0A8J8JSQ8_9BACT</name>
<keyword evidence="1" id="KW-0472">Membrane</keyword>
<evidence type="ECO:0000313" key="2">
    <source>
        <dbReference type="EMBL" id="NNV57257.1"/>
    </source>
</evidence>
<dbReference type="RefSeq" id="WP_171609207.1">
    <property type="nucleotide sequence ID" value="NZ_WHPF01000014.1"/>
</dbReference>
<feature type="transmembrane region" description="Helical" evidence="1">
    <location>
        <begin position="35"/>
        <end position="53"/>
    </location>
</feature>
<organism evidence="2 3">
    <name type="scientific">Limnovirga soli</name>
    <dbReference type="NCBI Taxonomy" id="2656915"/>
    <lineage>
        <taxon>Bacteria</taxon>
        <taxon>Pseudomonadati</taxon>
        <taxon>Bacteroidota</taxon>
        <taxon>Chitinophagia</taxon>
        <taxon>Chitinophagales</taxon>
        <taxon>Chitinophagaceae</taxon>
        <taxon>Limnovirga</taxon>
    </lineage>
</organism>
<protein>
    <submittedName>
        <fullName evidence="2">Uncharacterized protein</fullName>
    </submittedName>
</protein>
<comment type="caution">
    <text evidence="2">The sequence shown here is derived from an EMBL/GenBank/DDBJ whole genome shotgun (WGS) entry which is preliminary data.</text>
</comment>
<evidence type="ECO:0000256" key="1">
    <source>
        <dbReference type="SAM" id="Phobius"/>
    </source>
</evidence>
<keyword evidence="1" id="KW-0812">Transmembrane</keyword>
<dbReference type="Proteomes" id="UP000598971">
    <property type="component" value="Unassembled WGS sequence"/>
</dbReference>